<accession>A0ABP8JZ70</accession>
<dbReference type="SUPFAM" id="SSF56925">
    <property type="entry name" value="OMPA-like"/>
    <property type="match status" value="2"/>
</dbReference>
<dbReference type="EMBL" id="BAABHB010000001">
    <property type="protein sequence ID" value="GAA4398389.1"/>
    <property type="molecule type" value="Genomic_DNA"/>
</dbReference>
<dbReference type="RefSeq" id="WP_345264360.1">
    <property type="nucleotide sequence ID" value="NZ_BAABHB010000001.1"/>
</dbReference>
<dbReference type="InterPro" id="IPR011250">
    <property type="entry name" value="OMP/PagP_B-barrel"/>
</dbReference>
<dbReference type="Proteomes" id="UP001500936">
    <property type="component" value="Unassembled WGS sequence"/>
</dbReference>
<sequence length="389" mass="42891">MRAITTFVSLTLSLGTLLAQTEKGRGLWSGGIGGQLTTTEKYLERGRDASVQVFINKGCFVRQSVLLGMEVAASGSTLHNEVGIGYDTKNEKLAFTSTVSPYIRRYWGRQNWRVYLGGGLLFGYDRAKTQSLSTANRVTQQREHRLRLSPEVQAGFVYFVNDRWGVEATTRSTAFPLTISNLGVGVVMVTGGRLPARPLKVLPTQNQVLATNWILAGGFVLNDNLRQLIPSESKAEVFRQEVSRGVSVSPSIGYLIADRLIIGVAAPFSYNILTDAYVNTPGQAQVRVERRTAGVQPFVKKYFTTQKLTPYAGLQASWQWQEDGTTTDTYGLTFSAGLAYMIGTRFILEGELGRIGGGWSKTRDGEIRQHFGDIRATLRPGFSLSYAFL</sequence>
<name>A0ABP8JZ70_9BACT</name>
<evidence type="ECO:0008006" key="3">
    <source>
        <dbReference type="Google" id="ProtNLM"/>
    </source>
</evidence>
<evidence type="ECO:0000313" key="1">
    <source>
        <dbReference type="EMBL" id="GAA4398389.1"/>
    </source>
</evidence>
<keyword evidence="2" id="KW-1185">Reference proteome</keyword>
<reference evidence="2" key="1">
    <citation type="journal article" date="2019" name="Int. J. Syst. Evol. Microbiol.">
        <title>The Global Catalogue of Microorganisms (GCM) 10K type strain sequencing project: providing services to taxonomists for standard genome sequencing and annotation.</title>
        <authorList>
            <consortium name="The Broad Institute Genomics Platform"/>
            <consortium name="The Broad Institute Genome Sequencing Center for Infectious Disease"/>
            <person name="Wu L."/>
            <person name="Ma J."/>
        </authorList>
    </citation>
    <scope>NUCLEOTIDE SEQUENCE [LARGE SCALE GENOMIC DNA]</scope>
    <source>
        <strain evidence="2">JCM 17925</strain>
    </source>
</reference>
<protein>
    <recommendedName>
        <fullName evidence="3">Outer membrane protein beta-barrel domain-containing protein</fullName>
    </recommendedName>
</protein>
<organism evidence="1 2">
    <name type="scientific">Nibrella viscosa</name>
    <dbReference type="NCBI Taxonomy" id="1084524"/>
    <lineage>
        <taxon>Bacteria</taxon>
        <taxon>Pseudomonadati</taxon>
        <taxon>Bacteroidota</taxon>
        <taxon>Cytophagia</taxon>
        <taxon>Cytophagales</taxon>
        <taxon>Spirosomataceae</taxon>
        <taxon>Nibrella</taxon>
    </lineage>
</organism>
<dbReference type="Gene3D" id="2.40.160.20">
    <property type="match status" value="1"/>
</dbReference>
<comment type="caution">
    <text evidence="1">The sequence shown here is derived from an EMBL/GenBank/DDBJ whole genome shotgun (WGS) entry which is preliminary data.</text>
</comment>
<proteinExistence type="predicted"/>
<evidence type="ECO:0000313" key="2">
    <source>
        <dbReference type="Proteomes" id="UP001500936"/>
    </source>
</evidence>
<gene>
    <name evidence="1" type="ORF">GCM10023187_08990</name>
</gene>